<dbReference type="InterPro" id="IPR010998">
    <property type="entry name" value="Integrase_recombinase_N"/>
</dbReference>
<dbReference type="PANTHER" id="PTHR30349:SF89">
    <property type="entry name" value="INTEGRASE_RECOMBINASE"/>
    <property type="match status" value="1"/>
</dbReference>
<dbReference type="EMBL" id="DVKS01000071">
    <property type="protein sequence ID" value="HIT41335.1"/>
    <property type="molecule type" value="Genomic_DNA"/>
</dbReference>
<keyword evidence="1 3" id="KW-0238">DNA-binding</keyword>
<accession>A0A9D1KF53</accession>
<dbReference type="AlphaFoldDB" id="A0A9D1KF53"/>
<evidence type="ECO:0000256" key="1">
    <source>
        <dbReference type="ARBA" id="ARBA00023125"/>
    </source>
</evidence>
<feature type="domain" description="Core-binding (CB)" evidence="5">
    <location>
        <begin position="5"/>
        <end position="78"/>
    </location>
</feature>
<dbReference type="Proteomes" id="UP000886860">
    <property type="component" value="Unassembled WGS sequence"/>
</dbReference>
<evidence type="ECO:0000259" key="4">
    <source>
        <dbReference type="PROSITE" id="PS51898"/>
    </source>
</evidence>
<dbReference type="InterPro" id="IPR011010">
    <property type="entry name" value="DNA_brk_join_enz"/>
</dbReference>
<dbReference type="InterPro" id="IPR013762">
    <property type="entry name" value="Integrase-like_cat_sf"/>
</dbReference>
<evidence type="ECO:0000256" key="2">
    <source>
        <dbReference type="ARBA" id="ARBA00023172"/>
    </source>
</evidence>
<dbReference type="Gene3D" id="1.10.150.130">
    <property type="match status" value="1"/>
</dbReference>
<keyword evidence="2" id="KW-0233">DNA recombination</keyword>
<evidence type="ECO:0000313" key="6">
    <source>
        <dbReference type="EMBL" id="HIT41335.1"/>
    </source>
</evidence>
<dbReference type="Pfam" id="PF00589">
    <property type="entry name" value="Phage_integrase"/>
    <property type="match status" value="1"/>
</dbReference>
<reference evidence="6" key="2">
    <citation type="journal article" date="2021" name="PeerJ">
        <title>Extensive microbial diversity within the chicken gut microbiome revealed by metagenomics and culture.</title>
        <authorList>
            <person name="Gilroy R."/>
            <person name="Ravi A."/>
            <person name="Getino M."/>
            <person name="Pursley I."/>
            <person name="Horton D.L."/>
            <person name="Alikhan N.F."/>
            <person name="Baker D."/>
            <person name="Gharbi K."/>
            <person name="Hall N."/>
            <person name="Watson M."/>
            <person name="Adriaenssens E.M."/>
            <person name="Foster-Nyarko E."/>
            <person name="Jarju S."/>
            <person name="Secka A."/>
            <person name="Antonio M."/>
            <person name="Oren A."/>
            <person name="Chaudhuri R.R."/>
            <person name="La Ragione R."/>
            <person name="Hildebrand F."/>
            <person name="Pallen M.J."/>
        </authorList>
    </citation>
    <scope>NUCLEOTIDE SEQUENCE</scope>
    <source>
        <strain evidence="6">CHK123-3438</strain>
    </source>
</reference>
<proteinExistence type="predicted"/>
<evidence type="ECO:0000313" key="7">
    <source>
        <dbReference type="Proteomes" id="UP000886860"/>
    </source>
</evidence>
<dbReference type="PROSITE" id="PS51898">
    <property type="entry name" value="TYR_RECOMBINASE"/>
    <property type="match status" value="1"/>
</dbReference>
<dbReference type="SUPFAM" id="SSF56349">
    <property type="entry name" value="DNA breaking-rejoining enzymes"/>
    <property type="match status" value="1"/>
</dbReference>
<dbReference type="GO" id="GO:0003677">
    <property type="term" value="F:DNA binding"/>
    <property type="evidence" value="ECO:0007669"/>
    <property type="project" value="UniProtKB-UniRule"/>
</dbReference>
<dbReference type="PROSITE" id="PS51900">
    <property type="entry name" value="CB"/>
    <property type="match status" value="1"/>
</dbReference>
<feature type="domain" description="Tyr recombinase" evidence="4">
    <location>
        <begin position="103"/>
        <end position="277"/>
    </location>
</feature>
<comment type="caution">
    <text evidence="6">The sequence shown here is derived from an EMBL/GenBank/DDBJ whole genome shotgun (WGS) entry which is preliminary data.</text>
</comment>
<dbReference type="InterPro" id="IPR044068">
    <property type="entry name" value="CB"/>
</dbReference>
<evidence type="ECO:0000256" key="3">
    <source>
        <dbReference type="PROSITE-ProRule" id="PRU01248"/>
    </source>
</evidence>
<gene>
    <name evidence="6" type="ORF">IAB60_04390</name>
</gene>
<dbReference type="GO" id="GO:0015074">
    <property type="term" value="P:DNA integration"/>
    <property type="evidence" value="ECO:0007669"/>
    <property type="project" value="InterPro"/>
</dbReference>
<reference evidence="6" key="1">
    <citation type="submission" date="2020-10" db="EMBL/GenBank/DDBJ databases">
        <authorList>
            <person name="Gilroy R."/>
        </authorList>
    </citation>
    <scope>NUCLEOTIDE SEQUENCE</scope>
    <source>
        <strain evidence="6">CHK123-3438</strain>
    </source>
</reference>
<dbReference type="InterPro" id="IPR002104">
    <property type="entry name" value="Integrase_catalytic"/>
</dbReference>
<sequence length="282" mass="32830">MSISQEEMDLFRQFLRKKGLSENTVTSYLGAVRQFCLIASDTSPESLNDYRQYLISAYRPATINARIYGINKYLQYLALQDGSRPGRIQAFQIPTVKHQQPSYLNNVISNEDYEKLKNALRREGKWFWYFIVHFLGSTGARVSELIQIKAEHLQLGYMDLYSKGGKVRRIYFPDFLCREALEWLGKRGVCSGFLFLTRTGRPITPRGINSQLKVLARRFQIDPNTVYAHSFRHLYAKNFLKKFNDITLLADLLGHESIETTKIYLMQSSQEQKSLLDRIVTW</sequence>
<dbReference type="InterPro" id="IPR050090">
    <property type="entry name" value="Tyrosine_recombinase_XerCD"/>
</dbReference>
<dbReference type="Gene3D" id="1.10.443.10">
    <property type="entry name" value="Intergrase catalytic core"/>
    <property type="match status" value="1"/>
</dbReference>
<evidence type="ECO:0000259" key="5">
    <source>
        <dbReference type="PROSITE" id="PS51900"/>
    </source>
</evidence>
<dbReference type="GO" id="GO:0006310">
    <property type="term" value="P:DNA recombination"/>
    <property type="evidence" value="ECO:0007669"/>
    <property type="project" value="UniProtKB-KW"/>
</dbReference>
<dbReference type="PANTHER" id="PTHR30349">
    <property type="entry name" value="PHAGE INTEGRASE-RELATED"/>
    <property type="match status" value="1"/>
</dbReference>
<name>A0A9D1KF53_9FIRM</name>
<organism evidence="6 7">
    <name type="scientific">Candidatus Caccovicinus merdipullorum</name>
    <dbReference type="NCBI Taxonomy" id="2840724"/>
    <lineage>
        <taxon>Bacteria</taxon>
        <taxon>Bacillati</taxon>
        <taxon>Bacillota</taxon>
        <taxon>Clostridia</taxon>
        <taxon>Eubacteriales</taxon>
        <taxon>Candidatus Caccovicinus</taxon>
    </lineage>
</organism>
<protein>
    <submittedName>
        <fullName evidence="6">Tyrosine-type recombinase/integrase</fullName>
    </submittedName>
</protein>